<gene>
    <name evidence="1" type="ORF">MENTE1834_LOCUS3557</name>
</gene>
<sequence>MKLISVLFFLIFNSILWSLINSVKNNKNKDELIRVEETLKNLNEILNNGAESSSAAQNQKYEETLKPKAKIAKMETTRNNEEERGIYRNEYMKDYYQKNKERFSEYRRKNKEKRRQTAKKYYQKNKKRIIEKNTENKKKYRLRKKIEKESQQNDKSIVENVNFDNNKGTSFVNPQNNDCENKGKELTVSKENVQLDQGNICCVRYLRKFKIIFI</sequence>
<dbReference type="Proteomes" id="UP001497535">
    <property type="component" value="Unassembled WGS sequence"/>
</dbReference>
<name>A0ACB0XTV9_MELEN</name>
<accession>A0ACB0XTV9</accession>
<protein>
    <submittedName>
        <fullName evidence="1">Uncharacterized protein</fullName>
    </submittedName>
</protein>
<dbReference type="EMBL" id="CAVMJV010000003">
    <property type="protein sequence ID" value="CAK5017560.1"/>
    <property type="molecule type" value="Genomic_DNA"/>
</dbReference>
<reference evidence="1" key="1">
    <citation type="submission" date="2023-11" db="EMBL/GenBank/DDBJ databases">
        <authorList>
            <person name="Poullet M."/>
        </authorList>
    </citation>
    <scope>NUCLEOTIDE SEQUENCE</scope>
    <source>
        <strain evidence="1">E1834</strain>
    </source>
</reference>
<proteinExistence type="predicted"/>
<evidence type="ECO:0000313" key="2">
    <source>
        <dbReference type="Proteomes" id="UP001497535"/>
    </source>
</evidence>
<comment type="caution">
    <text evidence="1">The sequence shown here is derived from an EMBL/GenBank/DDBJ whole genome shotgun (WGS) entry which is preliminary data.</text>
</comment>
<keyword evidence="2" id="KW-1185">Reference proteome</keyword>
<organism evidence="1 2">
    <name type="scientific">Meloidogyne enterolobii</name>
    <name type="common">Root-knot nematode worm</name>
    <name type="synonym">Meloidogyne mayaguensis</name>
    <dbReference type="NCBI Taxonomy" id="390850"/>
    <lineage>
        <taxon>Eukaryota</taxon>
        <taxon>Metazoa</taxon>
        <taxon>Ecdysozoa</taxon>
        <taxon>Nematoda</taxon>
        <taxon>Chromadorea</taxon>
        <taxon>Rhabditida</taxon>
        <taxon>Tylenchina</taxon>
        <taxon>Tylenchomorpha</taxon>
        <taxon>Tylenchoidea</taxon>
        <taxon>Meloidogynidae</taxon>
        <taxon>Meloidogyninae</taxon>
        <taxon>Meloidogyne</taxon>
    </lineage>
</organism>
<evidence type="ECO:0000313" key="1">
    <source>
        <dbReference type="EMBL" id="CAK5017560.1"/>
    </source>
</evidence>